<dbReference type="Gene3D" id="2.60.120.10">
    <property type="entry name" value="Jelly Rolls"/>
    <property type="match status" value="1"/>
</dbReference>
<comment type="pathway">
    <text evidence="6">Glycan metabolism; pectin degradation; 2-dehydro-3-deoxy-D-gluconate from pectin: step 4/5.</text>
</comment>
<gene>
    <name evidence="6" type="primary">kduI</name>
    <name evidence="7" type="ORF">F4562_001138</name>
</gene>
<dbReference type="SUPFAM" id="SSF51182">
    <property type="entry name" value="RmlC-like cupins"/>
    <property type="match status" value="1"/>
</dbReference>
<dbReference type="InterPro" id="IPR007045">
    <property type="entry name" value="KduI"/>
</dbReference>
<evidence type="ECO:0000256" key="5">
    <source>
        <dbReference type="ARBA" id="ARBA00023235"/>
    </source>
</evidence>
<comment type="similarity">
    <text evidence="2 6">Belongs to the KduI family.</text>
</comment>
<feature type="binding site" evidence="6">
    <location>
        <position position="201"/>
    </location>
    <ligand>
        <name>Zn(2+)</name>
        <dbReference type="ChEBI" id="CHEBI:29105"/>
    </ligand>
</feature>
<evidence type="ECO:0000313" key="8">
    <source>
        <dbReference type="Proteomes" id="UP000540685"/>
    </source>
</evidence>
<organism evidence="7 8">
    <name type="scientific">Streptosporangium becharense</name>
    <dbReference type="NCBI Taxonomy" id="1816182"/>
    <lineage>
        <taxon>Bacteria</taxon>
        <taxon>Bacillati</taxon>
        <taxon>Actinomycetota</taxon>
        <taxon>Actinomycetes</taxon>
        <taxon>Streptosporangiales</taxon>
        <taxon>Streptosporangiaceae</taxon>
        <taxon>Streptosporangium</taxon>
    </lineage>
</organism>
<dbReference type="AlphaFoldDB" id="A0A7W9ID52"/>
<dbReference type="CDD" id="cd20294">
    <property type="entry name" value="cupin_KduI_N"/>
    <property type="match status" value="1"/>
</dbReference>
<evidence type="ECO:0000256" key="3">
    <source>
        <dbReference type="ARBA" id="ARBA00022723"/>
    </source>
</evidence>
<comment type="cofactor">
    <cofactor evidence="6">
        <name>Zn(2+)</name>
        <dbReference type="ChEBI" id="CHEBI:29105"/>
    </cofactor>
    <text evidence="6">Binds 1 zinc ion per subunit.</text>
</comment>
<dbReference type="GO" id="GO:0042840">
    <property type="term" value="P:D-glucuronate catabolic process"/>
    <property type="evidence" value="ECO:0007669"/>
    <property type="project" value="TreeGrafter"/>
</dbReference>
<accession>A0A7W9ID52</accession>
<protein>
    <recommendedName>
        <fullName evidence="6">4-deoxy-L-threo-5-hexosulose-uronate ketol-isomerase</fullName>
        <ecNumber evidence="6">5.3.1.17</ecNumber>
    </recommendedName>
    <alternativeName>
        <fullName evidence="6">5-keto-4-deoxyuronate isomerase</fullName>
    </alternativeName>
    <alternativeName>
        <fullName evidence="6">DKI isomerase</fullName>
    </alternativeName>
</protein>
<dbReference type="EC" id="5.3.1.17" evidence="6"/>
<feature type="binding site" evidence="6">
    <location>
        <position position="196"/>
    </location>
    <ligand>
        <name>Zn(2+)</name>
        <dbReference type="ChEBI" id="CHEBI:29105"/>
    </ligand>
</feature>
<evidence type="ECO:0000313" key="7">
    <source>
        <dbReference type="EMBL" id="MBB5818076.1"/>
    </source>
</evidence>
<dbReference type="Proteomes" id="UP000540685">
    <property type="component" value="Unassembled WGS sequence"/>
</dbReference>
<dbReference type="GO" id="GO:0019698">
    <property type="term" value="P:D-galacturonate catabolic process"/>
    <property type="evidence" value="ECO:0007669"/>
    <property type="project" value="TreeGrafter"/>
</dbReference>
<dbReference type="PANTHER" id="PTHR38461">
    <property type="entry name" value="4-DEOXY-L-THREO-5-HEXOSULOSE-URONATE KETOL-ISOMERASE"/>
    <property type="match status" value="1"/>
</dbReference>
<dbReference type="UniPathway" id="UPA00545">
    <property type="reaction ID" value="UER00826"/>
</dbReference>
<comment type="caution">
    <text evidence="7">The sequence shown here is derived from an EMBL/GenBank/DDBJ whole genome shotgun (WGS) entry which is preliminary data.</text>
</comment>
<name>A0A7W9ID52_9ACTN</name>
<evidence type="ECO:0000256" key="4">
    <source>
        <dbReference type="ARBA" id="ARBA00022833"/>
    </source>
</evidence>
<evidence type="ECO:0000256" key="2">
    <source>
        <dbReference type="ARBA" id="ARBA00008086"/>
    </source>
</evidence>
<proteinExistence type="inferred from homology"/>
<dbReference type="RefSeq" id="WP_184547841.1">
    <property type="nucleotide sequence ID" value="NZ_JACHMP010000001.1"/>
</dbReference>
<dbReference type="NCBIfam" id="NF002091">
    <property type="entry name" value="PRK00924.1"/>
    <property type="match status" value="1"/>
</dbReference>
<keyword evidence="5 6" id="KW-0413">Isomerase</keyword>
<sequence length="276" mass="30554">MKVRHATHPSELEGLDSDRLRDRFVVDDLFVEGEVSLLYSHEDRMVVGGAVPVAGRPLRLESAGPLRAEHFCERRELAVVCVGRAGHVEVDGHRYDLAHMDVLYVGRGARDVVFGAETTGDAVFYLVSALSHAAHPTTLVPLDQAHRTEAGAQETANRRVIYKHVHADGVPSSQLVLGITVLEPGSVWNSMPPHVHDRRTEVYLYFDLPSEDRIVHMMGQPDSTRSMVLRDRQAVISPSWSVHFGVGTRNYAFVWAMAGENQSFADMDQVPVSALS</sequence>
<comment type="function">
    <text evidence="6">Catalyzes the isomerization of 5-dehydro-4-deoxy-D-glucuronate to 3-deoxy-D-glycero-2,5-hexodiulosonate.</text>
</comment>
<keyword evidence="8" id="KW-1185">Reference proteome</keyword>
<keyword evidence="4 6" id="KW-0862">Zinc</keyword>
<dbReference type="HAMAP" id="MF_00687">
    <property type="entry name" value="KduI"/>
    <property type="match status" value="1"/>
</dbReference>
<dbReference type="CDD" id="cd20491">
    <property type="entry name" value="cupin_KduI_C"/>
    <property type="match status" value="1"/>
</dbReference>
<reference evidence="7 8" key="1">
    <citation type="submission" date="2020-08" db="EMBL/GenBank/DDBJ databases">
        <title>Sequencing the genomes of 1000 actinobacteria strains.</title>
        <authorList>
            <person name="Klenk H.-P."/>
        </authorList>
    </citation>
    <scope>NUCLEOTIDE SEQUENCE [LARGE SCALE GENOMIC DNA]</scope>
    <source>
        <strain evidence="7 8">DSM 46887</strain>
    </source>
</reference>
<dbReference type="PANTHER" id="PTHR38461:SF1">
    <property type="entry name" value="4-DEOXY-L-THREO-5-HEXOSULOSE-URONATE KETOL-ISOMERASE"/>
    <property type="match status" value="1"/>
</dbReference>
<dbReference type="EMBL" id="JACHMP010000001">
    <property type="protein sequence ID" value="MBB5818076.1"/>
    <property type="molecule type" value="Genomic_DNA"/>
</dbReference>
<dbReference type="InterPro" id="IPR014710">
    <property type="entry name" value="RmlC-like_jellyroll"/>
</dbReference>
<evidence type="ECO:0000256" key="1">
    <source>
        <dbReference type="ARBA" id="ARBA00000552"/>
    </source>
</evidence>
<dbReference type="Gene3D" id="2.60.120.520">
    <property type="entry name" value="pectin degrading enzyme 5-keto 4- deoxyuronate isomerase, domain 1"/>
    <property type="match status" value="1"/>
</dbReference>
<dbReference type="InterPro" id="IPR021120">
    <property type="entry name" value="KduI/IolB_isomerase"/>
</dbReference>
<comment type="catalytic activity">
    <reaction evidence="1 6">
        <text>5-dehydro-4-deoxy-D-glucuronate = 3-deoxy-D-glycero-2,5-hexodiulosonate</text>
        <dbReference type="Rhea" id="RHEA:23896"/>
        <dbReference type="ChEBI" id="CHEBI:17117"/>
        <dbReference type="ChEBI" id="CHEBI:29071"/>
        <dbReference type="EC" id="5.3.1.17"/>
    </reaction>
</comment>
<feature type="binding site" evidence="6">
    <location>
        <position position="194"/>
    </location>
    <ligand>
        <name>Zn(2+)</name>
        <dbReference type="ChEBI" id="CHEBI:29105"/>
    </ligand>
</feature>
<dbReference type="GO" id="GO:0008697">
    <property type="term" value="F:4-deoxy-L-threo-5-hexosulose-uronate ketol-isomerase activity"/>
    <property type="evidence" value="ECO:0007669"/>
    <property type="project" value="UniProtKB-UniRule"/>
</dbReference>
<dbReference type="GO" id="GO:0045490">
    <property type="term" value="P:pectin catabolic process"/>
    <property type="evidence" value="ECO:0007669"/>
    <property type="project" value="UniProtKB-UniRule"/>
</dbReference>
<feature type="binding site" evidence="6">
    <location>
        <position position="243"/>
    </location>
    <ligand>
        <name>Zn(2+)</name>
        <dbReference type="ChEBI" id="CHEBI:29105"/>
    </ligand>
</feature>
<dbReference type="InterPro" id="IPR027449">
    <property type="entry name" value="KduI_N"/>
</dbReference>
<keyword evidence="3 6" id="KW-0479">Metal-binding</keyword>
<dbReference type="InterPro" id="IPR011051">
    <property type="entry name" value="RmlC_Cupin_sf"/>
</dbReference>
<dbReference type="GO" id="GO:0008270">
    <property type="term" value="F:zinc ion binding"/>
    <property type="evidence" value="ECO:0007669"/>
    <property type="project" value="UniProtKB-UniRule"/>
</dbReference>
<dbReference type="Pfam" id="PF04962">
    <property type="entry name" value="KduI"/>
    <property type="match status" value="1"/>
</dbReference>
<evidence type="ECO:0000256" key="6">
    <source>
        <dbReference type="HAMAP-Rule" id="MF_00687"/>
    </source>
</evidence>